<comment type="caution">
    <text evidence="1">Lacks conserved residue(s) required for the propagation of feature annotation.</text>
</comment>
<organism evidence="3 4">
    <name type="scientific">Porites lobata</name>
    <dbReference type="NCBI Taxonomy" id="104759"/>
    <lineage>
        <taxon>Eukaryota</taxon>
        <taxon>Metazoa</taxon>
        <taxon>Cnidaria</taxon>
        <taxon>Anthozoa</taxon>
        <taxon>Hexacorallia</taxon>
        <taxon>Scleractinia</taxon>
        <taxon>Fungiina</taxon>
        <taxon>Poritidae</taxon>
        <taxon>Porites</taxon>
    </lineage>
</organism>
<dbReference type="EMBL" id="CALNXK010000088">
    <property type="protein sequence ID" value="CAH3150292.1"/>
    <property type="molecule type" value="Genomic_DNA"/>
</dbReference>
<dbReference type="SUPFAM" id="SSF57196">
    <property type="entry name" value="EGF/Laminin"/>
    <property type="match status" value="1"/>
</dbReference>
<dbReference type="PROSITE" id="PS50026">
    <property type="entry name" value="EGF_3"/>
    <property type="match status" value="1"/>
</dbReference>
<dbReference type="InterPro" id="IPR000742">
    <property type="entry name" value="EGF"/>
</dbReference>
<dbReference type="Proteomes" id="UP001159405">
    <property type="component" value="Unassembled WGS sequence"/>
</dbReference>
<dbReference type="PROSITE" id="PS00022">
    <property type="entry name" value="EGF_1"/>
    <property type="match status" value="1"/>
</dbReference>
<dbReference type="Gene3D" id="2.10.25.10">
    <property type="entry name" value="Laminin"/>
    <property type="match status" value="1"/>
</dbReference>
<comment type="caution">
    <text evidence="3">The sequence shown here is derived from an EMBL/GenBank/DDBJ whole genome shotgun (WGS) entry which is preliminary data.</text>
</comment>
<evidence type="ECO:0000256" key="1">
    <source>
        <dbReference type="PROSITE-ProRule" id="PRU00076"/>
    </source>
</evidence>
<accession>A0ABN8PT34</accession>
<keyword evidence="1" id="KW-0245">EGF-like domain</keyword>
<reference evidence="3 4" key="1">
    <citation type="submission" date="2022-05" db="EMBL/GenBank/DDBJ databases">
        <authorList>
            <consortium name="Genoscope - CEA"/>
            <person name="William W."/>
        </authorList>
    </citation>
    <scope>NUCLEOTIDE SEQUENCE [LARGE SCALE GENOMIC DNA]</scope>
</reference>
<feature type="disulfide bond" evidence="1">
    <location>
        <begin position="55"/>
        <end position="72"/>
    </location>
</feature>
<dbReference type="CDD" id="cd00054">
    <property type="entry name" value="EGF_CA"/>
    <property type="match status" value="1"/>
</dbReference>
<feature type="disulfide bond" evidence="1">
    <location>
        <begin position="74"/>
        <end position="83"/>
    </location>
</feature>
<protein>
    <recommendedName>
        <fullName evidence="2">EGF-like domain-containing protein</fullName>
    </recommendedName>
</protein>
<gene>
    <name evidence="3" type="ORF">PLOB_00047351</name>
</gene>
<evidence type="ECO:0000259" key="2">
    <source>
        <dbReference type="PROSITE" id="PS50026"/>
    </source>
</evidence>
<dbReference type="Gene3D" id="3.90.215.10">
    <property type="entry name" value="Gamma Fibrinogen, chain A, domain 1"/>
    <property type="match status" value="1"/>
</dbReference>
<name>A0ABN8PT34_9CNID</name>
<feature type="domain" description="EGF-like" evidence="2">
    <location>
        <begin position="46"/>
        <end position="84"/>
    </location>
</feature>
<keyword evidence="1" id="KW-1015">Disulfide bond</keyword>
<dbReference type="InterPro" id="IPR014716">
    <property type="entry name" value="Fibrinogen_a/b/g_C_1"/>
</dbReference>
<sequence length="317" mass="34438">MYHGTCVSFNIGLPTNDTVICQLSDSDHTLHPSDLKLQAGFTYRGAENPCSSNPCFYNGTCLNGFTPKKYLCVCPAGTYGEQCEKVATSCKELYDKNMISGDKAYLLNLDSVVLPVYCHMATDLGSCRRGGWTLVMKIDGTKNTFHYDSSYWSNKTGYSLNNGATGFSGFLETKLPSYWNSSVTKICPGMRIKTSSQIAFIVMNKEARSLYSLIADGQYSATSMGRNQWKALMGVDATLQTFCDYEGFNVVSSDSAGSRARIGIVNNDNDLCNTCDSRIGFGTGGYIDDTNTCGNVGPGSSDNGGKNVKTMGYIFVQ</sequence>
<dbReference type="SMART" id="SM00181">
    <property type="entry name" value="EGF"/>
    <property type="match status" value="1"/>
</dbReference>
<evidence type="ECO:0000313" key="4">
    <source>
        <dbReference type="Proteomes" id="UP001159405"/>
    </source>
</evidence>
<keyword evidence="4" id="KW-1185">Reference proteome</keyword>
<evidence type="ECO:0000313" key="3">
    <source>
        <dbReference type="EMBL" id="CAH3150292.1"/>
    </source>
</evidence>
<proteinExistence type="predicted"/>